<dbReference type="InterPro" id="IPR011010">
    <property type="entry name" value="DNA_brk_join_enz"/>
</dbReference>
<dbReference type="SUPFAM" id="SSF56349">
    <property type="entry name" value="DNA breaking-rejoining enzymes"/>
    <property type="match status" value="1"/>
</dbReference>
<name>A0A5P9NMI4_9GAMM</name>
<evidence type="ECO:0000313" key="2">
    <source>
        <dbReference type="Proteomes" id="UP000326287"/>
    </source>
</evidence>
<dbReference type="OrthoDB" id="9801717at2"/>
<sequence length="59" mass="6515">MAAHARVSPATQRTAFNALMYLYTKLLGHEDVTTTQIYTHAVGRGALGVVSRRIAERQD</sequence>
<gene>
    <name evidence="1" type="ORF">EY643_16230</name>
</gene>
<dbReference type="GO" id="GO:0003677">
    <property type="term" value="F:DNA binding"/>
    <property type="evidence" value="ECO:0007669"/>
    <property type="project" value="InterPro"/>
</dbReference>
<dbReference type="AlphaFoldDB" id="A0A5P9NMI4"/>
<proteinExistence type="predicted"/>
<dbReference type="KEGG" id="halc:EY643_16230"/>
<protein>
    <recommendedName>
        <fullName evidence="3">Tyr recombinase domain-containing protein</fullName>
    </recommendedName>
</protein>
<reference evidence="1 2" key="1">
    <citation type="submission" date="2019-02" db="EMBL/GenBank/DDBJ databases">
        <authorList>
            <person name="Li S.-H."/>
        </authorList>
    </citation>
    <scope>NUCLEOTIDE SEQUENCE [LARGE SCALE GENOMIC DNA]</scope>
    <source>
        <strain evidence="1 2">IMCC14385</strain>
    </source>
</reference>
<organism evidence="1 2">
    <name type="scientific">Halioglobus maricola</name>
    <dbReference type="NCBI Taxonomy" id="2601894"/>
    <lineage>
        <taxon>Bacteria</taxon>
        <taxon>Pseudomonadati</taxon>
        <taxon>Pseudomonadota</taxon>
        <taxon>Gammaproteobacteria</taxon>
        <taxon>Cellvibrionales</taxon>
        <taxon>Halieaceae</taxon>
        <taxon>Halioglobus</taxon>
    </lineage>
</organism>
<evidence type="ECO:0008006" key="3">
    <source>
        <dbReference type="Google" id="ProtNLM"/>
    </source>
</evidence>
<dbReference type="Proteomes" id="UP000326287">
    <property type="component" value="Chromosome"/>
</dbReference>
<keyword evidence="2" id="KW-1185">Reference proteome</keyword>
<evidence type="ECO:0000313" key="1">
    <source>
        <dbReference type="EMBL" id="QFU77073.1"/>
    </source>
</evidence>
<accession>A0A5P9NMI4</accession>
<dbReference type="EMBL" id="CP036422">
    <property type="protein sequence ID" value="QFU77073.1"/>
    <property type="molecule type" value="Genomic_DNA"/>
</dbReference>